<dbReference type="RefSeq" id="WP_035485507.1">
    <property type="nucleotide sequence ID" value="NZ_CADFGL010000062.1"/>
</dbReference>
<proteinExistence type="predicted"/>
<sequence length="157" mass="17978">MTEIPVLFLDFDGVLHPVGEPALDEHCRLIENPGLFIWRPIPEALLTPYPAVRIIVSSNWRRLFDDATLIRLLGRLGNRFVGVVESYGACRSEEILMDVRRRKIIHWLAIDDHPSVVRAQAEEHRFIAWDSARDLNDEVVRRTLRVTLSAFPGTLAT</sequence>
<dbReference type="Proteomes" id="UP000494249">
    <property type="component" value="Unassembled WGS sequence"/>
</dbReference>
<dbReference type="AlphaFoldDB" id="A0A6J5CQ77"/>
<protein>
    <recommendedName>
        <fullName evidence="3">FCP1 homology domain-containing protein</fullName>
    </recommendedName>
</protein>
<name>A0A6J5CQ77_9BURK</name>
<evidence type="ECO:0008006" key="3">
    <source>
        <dbReference type="Google" id="ProtNLM"/>
    </source>
</evidence>
<dbReference type="Pfam" id="PF18143">
    <property type="entry name" value="HAD_SAK_2"/>
    <property type="match status" value="1"/>
</dbReference>
<accession>A0A6J5CQ77</accession>
<dbReference type="EMBL" id="CADIKB010000068">
    <property type="protein sequence ID" value="CAB3741013.1"/>
    <property type="molecule type" value="Genomic_DNA"/>
</dbReference>
<gene>
    <name evidence="1" type="ORF">LMG22037_06443</name>
</gene>
<organism evidence="1 2">
    <name type="scientific">Paraburkholderia phenoliruptrix</name>
    <dbReference type="NCBI Taxonomy" id="252970"/>
    <lineage>
        <taxon>Bacteria</taxon>
        <taxon>Pseudomonadati</taxon>
        <taxon>Pseudomonadota</taxon>
        <taxon>Betaproteobacteria</taxon>
        <taxon>Burkholderiales</taxon>
        <taxon>Burkholderiaceae</taxon>
        <taxon>Paraburkholderia</taxon>
    </lineage>
</organism>
<evidence type="ECO:0000313" key="2">
    <source>
        <dbReference type="Proteomes" id="UP000494249"/>
    </source>
</evidence>
<evidence type="ECO:0000313" key="1">
    <source>
        <dbReference type="EMBL" id="CAB3741013.1"/>
    </source>
</evidence>
<reference evidence="1 2" key="1">
    <citation type="submission" date="2020-04" db="EMBL/GenBank/DDBJ databases">
        <authorList>
            <person name="De Canck E."/>
        </authorList>
    </citation>
    <scope>NUCLEOTIDE SEQUENCE [LARGE SCALE GENOMIC DNA]</scope>
    <source>
        <strain evidence="1 2">LMG 22037</strain>
    </source>
</reference>